<dbReference type="Proteomes" id="UP001596405">
    <property type="component" value="Unassembled WGS sequence"/>
</dbReference>
<evidence type="ECO:0000313" key="2">
    <source>
        <dbReference type="Proteomes" id="UP001596405"/>
    </source>
</evidence>
<dbReference type="RefSeq" id="WP_161486682.1">
    <property type="nucleotide sequence ID" value="NZ_JBHSYQ010000015.1"/>
</dbReference>
<gene>
    <name evidence="1" type="ORF">ACFQHR_17455</name>
</gene>
<evidence type="ECO:0000313" key="1">
    <source>
        <dbReference type="EMBL" id="MFC6999426.1"/>
    </source>
</evidence>
<accession>A0ABW2DNM5</accession>
<reference evidence="2" key="1">
    <citation type="journal article" date="2019" name="Int. J. Syst. Evol. Microbiol.">
        <title>The Global Catalogue of Microorganisms (GCM) 10K type strain sequencing project: providing services to taxonomists for standard genome sequencing and annotation.</title>
        <authorList>
            <consortium name="The Broad Institute Genomics Platform"/>
            <consortium name="The Broad Institute Genome Sequencing Center for Infectious Disease"/>
            <person name="Wu L."/>
            <person name="Ma J."/>
        </authorList>
    </citation>
    <scope>NUCLEOTIDE SEQUENCE [LARGE SCALE GENOMIC DNA]</scope>
    <source>
        <strain evidence="2">CGMCC 4.7393</strain>
    </source>
</reference>
<keyword evidence="2" id="KW-1185">Reference proteome</keyword>
<sequence length="48" mass="5076">MRTHNNGKGYSGGGSYSAGIRIASSLDPSAMLGMTAKEKDQECVDRQV</sequence>
<comment type="caution">
    <text evidence="1">The sequence shown here is derived from an EMBL/GenBank/DDBJ whole genome shotgun (WGS) entry which is preliminary data.</text>
</comment>
<protein>
    <submittedName>
        <fullName evidence="1">Uncharacterized protein</fullName>
    </submittedName>
</protein>
<proteinExistence type="predicted"/>
<organism evidence="1 2">
    <name type="scientific">Rufibacter roseus</name>
    <dbReference type="NCBI Taxonomy" id="1567108"/>
    <lineage>
        <taxon>Bacteria</taxon>
        <taxon>Pseudomonadati</taxon>
        <taxon>Bacteroidota</taxon>
        <taxon>Cytophagia</taxon>
        <taxon>Cytophagales</taxon>
        <taxon>Hymenobacteraceae</taxon>
        <taxon>Rufibacter</taxon>
    </lineage>
</organism>
<name>A0ABW2DNM5_9BACT</name>
<dbReference type="EMBL" id="JBHSYQ010000015">
    <property type="protein sequence ID" value="MFC6999426.1"/>
    <property type="molecule type" value="Genomic_DNA"/>
</dbReference>